<feature type="region of interest" description="Disordered" evidence="1">
    <location>
        <begin position="94"/>
        <end position="136"/>
    </location>
</feature>
<evidence type="ECO:0000256" key="1">
    <source>
        <dbReference type="SAM" id="MobiDB-lite"/>
    </source>
</evidence>
<dbReference type="AlphaFoldDB" id="A0A8C0WKY8"/>
<feature type="region of interest" description="Disordered" evidence="1">
    <location>
        <begin position="38"/>
        <end position="79"/>
    </location>
</feature>
<organism evidence="2">
    <name type="scientific">Castor canadensis</name>
    <name type="common">American beaver</name>
    <dbReference type="NCBI Taxonomy" id="51338"/>
    <lineage>
        <taxon>Eukaryota</taxon>
        <taxon>Metazoa</taxon>
        <taxon>Chordata</taxon>
        <taxon>Craniata</taxon>
        <taxon>Vertebrata</taxon>
        <taxon>Euteleostomi</taxon>
        <taxon>Mammalia</taxon>
        <taxon>Eutheria</taxon>
        <taxon>Euarchontoglires</taxon>
        <taxon>Glires</taxon>
        <taxon>Rodentia</taxon>
        <taxon>Castorimorpha</taxon>
        <taxon>Castoridae</taxon>
        <taxon>Castor</taxon>
    </lineage>
</organism>
<reference evidence="2" key="1">
    <citation type="submission" date="2023-09" db="UniProtKB">
        <authorList>
            <consortium name="Ensembl"/>
        </authorList>
    </citation>
    <scope>IDENTIFICATION</scope>
</reference>
<accession>A0A8C0WKY8</accession>
<protein>
    <submittedName>
        <fullName evidence="2">Uncharacterized protein</fullName>
    </submittedName>
</protein>
<dbReference type="Ensembl" id="ENSCCNT00000016996.1">
    <property type="protein sequence ID" value="ENSCCNP00000012951.1"/>
    <property type="gene ID" value="ENSCCNG00000013434.1"/>
</dbReference>
<proteinExistence type="predicted"/>
<sequence>ILAPEAGSSVMVLNVYLQADVEDHRACDVEVRKVHAQLPGQLEEGEQSAGEPLAKDPVRRGHRCRARGPDGHGGRRRCRSHRLAVSVHSAAGAEGRCRLRSHGRDLRNPGQSGRPLAPAPPPRLRRSSPTARAAGGGVAPPLPVCGCCGGFAV</sequence>
<name>A0A8C0WKY8_CASCN</name>
<evidence type="ECO:0000313" key="2">
    <source>
        <dbReference type="Ensembl" id="ENSCCNP00000012951.1"/>
    </source>
</evidence>